<dbReference type="InterPro" id="IPR000801">
    <property type="entry name" value="Esterase-like"/>
</dbReference>
<dbReference type="Gene3D" id="3.40.50.1820">
    <property type="entry name" value="alpha/beta hydrolase"/>
    <property type="match status" value="1"/>
</dbReference>
<dbReference type="Proteomes" id="UP001249959">
    <property type="component" value="Unassembled WGS sequence"/>
</dbReference>
<evidence type="ECO:0000313" key="4">
    <source>
        <dbReference type="EMBL" id="MDU0808942.1"/>
    </source>
</evidence>
<gene>
    <name evidence="4" type="ORF">PQG45_07835</name>
</gene>
<accession>A0ABU3TSU6</accession>
<evidence type="ECO:0000256" key="2">
    <source>
        <dbReference type="ARBA" id="ARBA00022801"/>
    </source>
</evidence>
<evidence type="ECO:0000256" key="1">
    <source>
        <dbReference type="ARBA" id="ARBA00005622"/>
    </source>
</evidence>
<reference evidence="4 5" key="1">
    <citation type="submission" date="2023-09" db="EMBL/GenBank/DDBJ databases">
        <title>Aquirufa genomes.</title>
        <authorList>
            <person name="Pitt A."/>
        </authorList>
    </citation>
    <scope>NUCLEOTIDE SEQUENCE [LARGE SCALE GENOMIC DNA]</scope>
    <source>
        <strain evidence="4 5">LEOWEIH-7C</strain>
    </source>
</reference>
<evidence type="ECO:0000256" key="3">
    <source>
        <dbReference type="SAM" id="SignalP"/>
    </source>
</evidence>
<keyword evidence="2 4" id="KW-0378">Hydrolase</keyword>
<dbReference type="PANTHER" id="PTHR40841">
    <property type="entry name" value="SIDEROPHORE TRIACETYLFUSARININE C ESTERASE"/>
    <property type="match status" value="1"/>
</dbReference>
<dbReference type="Pfam" id="PF00756">
    <property type="entry name" value="Esterase"/>
    <property type="match status" value="2"/>
</dbReference>
<dbReference type="GO" id="GO:0016787">
    <property type="term" value="F:hydrolase activity"/>
    <property type="evidence" value="ECO:0007669"/>
    <property type="project" value="UniProtKB-KW"/>
</dbReference>
<evidence type="ECO:0000313" key="5">
    <source>
        <dbReference type="Proteomes" id="UP001249959"/>
    </source>
</evidence>
<keyword evidence="3" id="KW-0732">Signal</keyword>
<proteinExistence type="inferred from homology"/>
<feature type="chain" id="PRO_5045646934" evidence="3">
    <location>
        <begin position="18"/>
        <end position="287"/>
    </location>
</feature>
<dbReference type="PANTHER" id="PTHR40841:SF2">
    <property type="entry name" value="SIDEROPHORE-DEGRADING ESTERASE (EUROFUNG)"/>
    <property type="match status" value="1"/>
</dbReference>
<dbReference type="EMBL" id="JAVNWW010000003">
    <property type="protein sequence ID" value="MDU0808942.1"/>
    <property type="molecule type" value="Genomic_DNA"/>
</dbReference>
<dbReference type="SUPFAM" id="SSF53474">
    <property type="entry name" value="alpha/beta-Hydrolases"/>
    <property type="match status" value="1"/>
</dbReference>
<organism evidence="4 5">
    <name type="scientific">Aquirufa regiilacus</name>
    <dbReference type="NCBI Taxonomy" id="3024868"/>
    <lineage>
        <taxon>Bacteria</taxon>
        <taxon>Pseudomonadati</taxon>
        <taxon>Bacteroidota</taxon>
        <taxon>Cytophagia</taxon>
        <taxon>Cytophagales</taxon>
        <taxon>Flectobacillaceae</taxon>
        <taxon>Aquirufa</taxon>
    </lineage>
</organism>
<dbReference type="RefSeq" id="WP_315577194.1">
    <property type="nucleotide sequence ID" value="NZ_JARDXH010000006.1"/>
</dbReference>
<name>A0ABU3TSU6_9BACT</name>
<feature type="signal peptide" evidence="3">
    <location>
        <begin position="1"/>
        <end position="17"/>
    </location>
</feature>
<comment type="caution">
    <text evidence="4">The sequence shown here is derived from an EMBL/GenBank/DDBJ whole genome shotgun (WGS) entry which is preliminary data.</text>
</comment>
<comment type="similarity">
    <text evidence="1">Belongs to the esterase D family.</text>
</comment>
<sequence>MKKIICLLCLLSLGASAQEPLTNPNATGYVVKSKINPMSYHLGVSLPNNYDTKKQYPVYYVLDGFYSAEIAHGAHKTLKFYNEIEDIIVVTIAGNEQNNSTAWFANRWPDLTFSPNPSDDSSAAISWKIPAPGLKSGGGERFLQVLTKEIFPFIEQRYSTNGHRGISGHSLGGLFTGNVLFHSPELFDRYGINSPSFLDWNKNDILLAEKKFSETHKSLPVKVFLSFGGLEGADNIENLREIERLMKAHYADIVTNYVVFENETHASVASAMISRSMRYLYARPRKK</sequence>
<dbReference type="InterPro" id="IPR029058">
    <property type="entry name" value="AB_hydrolase_fold"/>
</dbReference>
<dbReference type="InterPro" id="IPR052558">
    <property type="entry name" value="Siderophore_Hydrolase_D"/>
</dbReference>
<keyword evidence="5" id="KW-1185">Reference proteome</keyword>
<protein>
    <submittedName>
        <fullName evidence="4">Alpha/beta hydrolase-fold protein</fullName>
    </submittedName>
</protein>